<feature type="region of interest" description="Disordered" evidence="7">
    <location>
        <begin position="552"/>
        <end position="582"/>
    </location>
</feature>
<evidence type="ECO:0000256" key="5">
    <source>
        <dbReference type="PROSITE-ProRule" id="PRU00283"/>
    </source>
</evidence>
<dbReference type="GO" id="GO:0051256">
    <property type="term" value="P:mitotic spindle midzone assembly"/>
    <property type="evidence" value="ECO:0007669"/>
    <property type="project" value="TreeGrafter"/>
</dbReference>
<comment type="similarity">
    <text evidence="5">Belongs to the TRAFAC class myosin-kinesin ATPase superfamily. Kinesin family.</text>
</comment>
<evidence type="ECO:0000256" key="7">
    <source>
        <dbReference type="SAM" id="MobiDB-lite"/>
    </source>
</evidence>
<reference evidence="10" key="1">
    <citation type="submission" date="2025-08" db="UniProtKB">
        <authorList>
            <consortium name="RefSeq"/>
        </authorList>
    </citation>
    <scope>IDENTIFICATION</scope>
</reference>
<dbReference type="Pfam" id="PF16540">
    <property type="entry name" value="MKLP1_Arf_bdg"/>
    <property type="match status" value="1"/>
</dbReference>
<dbReference type="PANTHER" id="PTHR24115:SF600">
    <property type="entry name" value="KINESIN-LIKE PROTEIN KIF23"/>
    <property type="match status" value="1"/>
</dbReference>
<proteinExistence type="inferred from homology"/>
<feature type="compositionally biased region" description="Polar residues" evidence="7">
    <location>
        <begin position="624"/>
        <end position="649"/>
    </location>
</feature>
<dbReference type="PROSITE" id="PS50067">
    <property type="entry name" value="KINESIN_MOTOR_2"/>
    <property type="match status" value="2"/>
</dbReference>
<feature type="binding site" evidence="5">
    <location>
        <begin position="110"/>
        <end position="117"/>
    </location>
    <ligand>
        <name>ATP</name>
        <dbReference type="ChEBI" id="CHEBI:30616"/>
    </ligand>
</feature>
<keyword evidence="9" id="KW-1185">Reference proteome</keyword>
<dbReference type="SMART" id="SM00129">
    <property type="entry name" value="KISc"/>
    <property type="match status" value="1"/>
</dbReference>
<dbReference type="GO" id="GO:0005871">
    <property type="term" value="C:kinesin complex"/>
    <property type="evidence" value="ECO:0007669"/>
    <property type="project" value="TreeGrafter"/>
</dbReference>
<dbReference type="GO" id="GO:0005634">
    <property type="term" value="C:nucleus"/>
    <property type="evidence" value="ECO:0007669"/>
    <property type="project" value="TreeGrafter"/>
</dbReference>
<dbReference type="Gene3D" id="2.60.40.4330">
    <property type="entry name" value="Kinesin-like protein Kif23, Arf6-interacting domain"/>
    <property type="match status" value="1"/>
</dbReference>
<keyword evidence="3 5" id="KW-0067">ATP-binding</keyword>
<feature type="coiled-coil region" evidence="6">
    <location>
        <begin position="462"/>
        <end position="489"/>
    </location>
</feature>
<keyword evidence="4" id="KW-0206">Cytoskeleton</keyword>
<dbReference type="GO" id="GO:0005524">
    <property type="term" value="F:ATP binding"/>
    <property type="evidence" value="ECO:0007669"/>
    <property type="project" value="UniProtKB-UniRule"/>
</dbReference>
<dbReference type="InterPro" id="IPR001752">
    <property type="entry name" value="Kinesin_motor_dom"/>
</dbReference>
<evidence type="ECO:0000256" key="1">
    <source>
        <dbReference type="ARBA" id="ARBA00004245"/>
    </source>
</evidence>
<dbReference type="GO" id="GO:0016887">
    <property type="term" value="F:ATP hydrolysis activity"/>
    <property type="evidence" value="ECO:0007669"/>
    <property type="project" value="TreeGrafter"/>
</dbReference>
<dbReference type="Proteomes" id="UP000079169">
    <property type="component" value="Unplaced"/>
</dbReference>
<evidence type="ECO:0000256" key="3">
    <source>
        <dbReference type="ARBA" id="ARBA00022840"/>
    </source>
</evidence>
<evidence type="ECO:0000313" key="10">
    <source>
        <dbReference type="RefSeq" id="XP_026678898.1"/>
    </source>
</evidence>
<organism evidence="9 10">
    <name type="scientific">Diaphorina citri</name>
    <name type="common">Asian citrus psyllid</name>
    <dbReference type="NCBI Taxonomy" id="121845"/>
    <lineage>
        <taxon>Eukaryota</taxon>
        <taxon>Metazoa</taxon>
        <taxon>Ecdysozoa</taxon>
        <taxon>Arthropoda</taxon>
        <taxon>Hexapoda</taxon>
        <taxon>Insecta</taxon>
        <taxon>Pterygota</taxon>
        <taxon>Neoptera</taxon>
        <taxon>Paraneoptera</taxon>
        <taxon>Hemiptera</taxon>
        <taxon>Sternorrhyncha</taxon>
        <taxon>Psylloidea</taxon>
        <taxon>Psyllidae</taxon>
        <taxon>Diaphorininae</taxon>
        <taxon>Diaphorina</taxon>
    </lineage>
</organism>
<feature type="domain" description="Kinesin motor" evidence="8">
    <location>
        <begin position="285"/>
        <end position="364"/>
    </location>
</feature>
<dbReference type="AlphaFoldDB" id="A0A3Q0IW82"/>
<dbReference type="GO" id="GO:0003777">
    <property type="term" value="F:microtubule motor activity"/>
    <property type="evidence" value="ECO:0007669"/>
    <property type="project" value="InterPro"/>
</dbReference>
<gene>
    <name evidence="10" type="primary">LOC103508498</name>
</gene>
<comment type="caution">
    <text evidence="5">Lacks conserved residue(s) required for the propagation of feature annotation.</text>
</comment>
<dbReference type="GeneID" id="103508498"/>
<dbReference type="PaxDb" id="121845-A0A3Q0IW82"/>
<evidence type="ECO:0000259" key="8">
    <source>
        <dbReference type="PROSITE" id="PS50067"/>
    </source>
</evidence>
<dbReference type="Gene3D" id="3.40.850.10">
    <property type="entry name" value="Kinesin motor domain"/>
    <property type="match status" value="2"/>
</dbReference>
<sequence length="808" mass="91072">MASAKTGKTPRKVAFSQNNGSSDPLQVFCRIRPMDNSYDESCISVVSDTTVQLTPPDGSNPRYFNNKEVQYVFKKIFNVDVGQKQVYSEVAHPLVANLIHAKNGLLLTYGVTGSGKTYTMNGTNSDGGIMMRCIDVLFNSIGRYQPRKRTFRPDKLNGFEVQSQVDILLQEQAEMNGELTKRTPGPGLKRNKSDPEMEPRIKDASKVEDIEEDNVYSVFVSYIEIYNNSVHDLLEDMPEGNNARIQLNNRLIREDGDKNMFVHGVNEIEVTTPDEAFQVSHPEIGGNINNSLMTLRTCLEILRENQLQGTNKIPPFRESKLTHLFKSYFTGDGDVRMIVCVNPRVEDYDENLAVMKFAEMSQEVQISKALPSRLDFGLTPGRRKFNEASKKMREILNNEKKMESLASAMPLIDSGVLYSLPPFPSFDARTLTDDFRQKDLLLYLETRRKKELELCADIRSKVDNFRRGLMDLENTARAATAERDTCKAKLEAAHQKVLEADNRAASLSMKLEMELRSRDALEKDLERKDVHVAIEYLLRKDVHVERLRMMKERQEEKTKATKSKLSQKFQSKMQAQAETYESKLRHNEKKVIRKVKNLIDSQLPDTSSLSSCSSGSAPPIPTPRTITSDYNTRTTRSGKAGDVQSTPNVTARRNAPAPPRSTRRRSRSAGPPTNPAGTWLHHTPGQVLLNTPHGTVFQPTGWKKRKSVTALTDVKDIVDPKLAKYSLMTQEPNTDGEMETHLFKGDVLPTVGGGAQVVFNELETLRQTSPLSSPVKHRIAAFNARSTEDIENRCQMGIEGHSNRMPKK</sequence>
<dbReference type="InterPro" id="IPR032384">
    <property type="entry name" value="Kif23_Arf-bd"/>
</dbReference>
<accession>A0A3Q0IW82</accession>
<name>A0A3Q0IW82_DIACI</name>
<feature type="compositionally biased region" description="Basic and acidic residues" evidence="7">
    <location>
        <begin position="191"/>
        <end position="200"/>
    </location>
</feature>
<keyword evidence="4" id="KW-0963">Cytoplasm</keyword>
<dbReference type="PANTHER" id="PTHR24115">
    <property type="entry name" value="KINESIN-RELATED"/>
    <property type="match status" value="1"/>
</dbReference>
<keyword evidence="6" id="KW-0175">Coiled coil</keyword>
<feature type="region of interest" description="Disordered" evidence="7">
    <location>
        <begin position="178"/>
        <end position="200"/>
    </location>
</feature>
<dbReference type="RefSeq" id="XP_026678898.1">
    <property type="nucleotide sequence ID" value="XM_026823097.1"/>
</dbReference>
<dbReference type="SUPFAM" id="SSF52540">
    <property type="entry name" value="P-loop containing nucleoside triphosphate hydrolases"/>
    <property type="match status" value="1"/>
</dbReference>
<evidence type="ECO:0000313" key="9">
    <source>
        <dbReference type="Proteomes" id="UP000079169"/>
    </source>
</evidence>
<dbReference type="GO" id="GO:0008017">
    <property type="term" value="F:microtubule binding"/>
    <property type="evidence" value="ECO:0007669"/>
    <property type="project" value="InterPro"/>
</dbReference>
<feature type="region of interest" description="Disordered" evidence="7">
    <location>
        <begin position="603"/>
        <end position="681"/>
    </location>
</feature>
<keyword evidence="2 5" id="KW-0547">Nucleotide-binding</keyword>
<dbReference type="InterPro" id="IPR038105">
    <property type="entry name" value="Kif23_Arf-bd_sf"/>
</dbReference>
<feature type="compositionally biased region" description="Polar residues" evidence="7">
    <location>
        <begin position="563"/>
        <end position="579"/>
    </location>
</feature>
<evidence type="ECO:0000256" key="2">
    <source>
        <dbReference type="ARBA" id="ARBA00022741"/>
    </source>
</evidence>
<dbReference type="STRING" id="121845.A0A3Q0IW82"/>
<dbReference type="InterPro" id="IPR027640">
    <property type="entry name" value="Kinesin-like_fam"/>
</dbReference>
<dbReference type="KEGG" id="dci:103508498"/>
<comment type="subcellular location">
    <subcellularLocation>
        <location evidence="1">Cytoplasm</location>
        <location evidence="1">Cytoskeleton</location>
    </subcellularLocation>
</comment>
<dbReference type="GO" id="GO:0007018">
    <property type="term" value="P:microtubule-based movement"/>
    <property type="evidence" value="ECO:0007669"/>
    <property type="project" value="InterPro"/>
</dbReference>
<dbReference type="PRINTS" id="PR00380">
    <property type="entry name" value="KINESINHEAVY"/>
</dbReference>
<protein>
    <submittedName>
        <fullName evidence="10">Kinesin-like protein KIF23</fullName>
    </submittedName>
</protein>
<dbReference type="InterPro" id="IPR036961">
    <property type="entry name" value="Kinesin_motor_dom_sf"/>
</dbReference>
<keyword evidence="5" id="KW-0505">Motor protein</keyword>
<dbReference type="GO" id="GO:0005874">
    <property type="term" value="C:microtubule"/>
    <property type="evidence" value="ECO:0007669"/>
    <property type="project" value="TreeGrafter"/>
</dbReference>
<feature type="domain" description="Kinesin motor" evidence="8">
    <location>
        <begin position="24"/>
        <end position="279"/>
    </location>
</feature>
<dbReference type="InterPro" id="IPR027417">
    <property type="entry name" value="P-loop_NTPase"/>
</dbReference>
<feature type="compositionally biased region" description="Low complexity" evidence="7">
    <location>
        <begin position="607"/>
        <end position="616"/>
    </location>
</feature>
<dbReference type="Pfam" id="PF00225">
    <property type="entry name" value="Kinesin"/>
    <property type="match status" value="2"/>
</dbReference>
<evidence type="ECO:0000256" key="6">
    <source>
        <dbReference type="SAM" id="Coils"/>
    </source>
</evidence>
<evidence type="ECO:0000256" key="4">
    <source>
        <dbReference type="ARBA" id="ARBA00023212"/>
    </source>
</evidence>